<evidence type="ECO:0008006" key="3">
    <source>
        <dbReference type="Google" id="ProtNLM"/>
    </source>
</evidence>
<protein>
    <recommendedName>
        <fullName evidence="3">ABC transporter substrate-binding protein</fullName>
    </recommendedName>
</protein>
<reference evidence="1 2" key="1">
    <citation type="journal article" date="2008" name="Int. J. Syst. Evol. Microbiol.">
        <title>Neptunomonas japonica sp. nov., an Osedax japonicus symbiont-like bacterium isolated from sediment adjacent to sperm whale carcasses off Kagoshima, Japan.</title>
        <authorList>
            <person name="Miyazaki M."/>
            <person name="Nogi Y."/>
            <person name="Fujiwara Y."/>
            <person name="Kawato M."/>
            <person name="Kubokawa K."/>
            <person name="Horikoshi K."/>
        </authorList>
    </citation>
    <scope>NUCLEOTIDE SEQUENCE [LARGE SCALE GENOMIC DNA]</scope>
    <source>
        <strain evidence="1 2">JAMM 1380</strain>
    </source>
</reference>
<dbReference type="PANTHER" id="PTHR35271">
    <property type="entry name" value="ABC TRANSPORTER, SUBSTRATE-BINDING LIPOPROTEIN-RELATED"/>
    <property type="match status" value="1"/>
</dbReference>
<dbReference type="AlphaFoldDB" id="A0A7R6PLA6"/>
<gene>
    <name evidence="1" type="ORF">NEJAP_3283</name>
</gene>
<keyword evidence="2" id="KW-1185">Reference proteome</keyword>
<dbReference type="PANTHER" id="PTHR35271:SF1">
    <property type="entry name" value="ABC TRANSPORTER, SUBSTRATE-BINDING LIPOPROTEIN"/>
    <property type="match status" value="1"/>
</dbReference>
<sequence length="253" mass="27910">MHSSADIEEYTIDSINNISEPPEIVLTIGSTAFEKALNKFKASPIIASFLPRRVYEELLERTLRKPNNTTAVFIDQSMSRQLALARLIVPTGVTIGTVFGASSIHERERLYHAAKKTGFNIKSVALNSDDNPVNTLQPVIQESDVFLAIPDQSAFNRASAKWSLFLALRLKKPLIGFSEKYVDAGALAAVFSSPQQIGKHAAETLNTYLETEVLVGPAHPKYFTVKTNLKSIQTINIQMDDAVILQQQLGDSH</sequence>
<evidence type="ECO:0000313" key="1">
    <source>
        <dbReference type="EMBL" id="BBB31221.1"/>
    </source>
</evidence>
<organism evidence="1 2">
    <name type="scientific">Neptunomonas japonica JAMM 1380</name>
    <dbReference type="NCBI Taxonomy" id="1441457"/>
    <lineage>
        <taxon>Bacteria</taxon>
        <taxon>Pseudomonadati</taxon>
        <taxon>Pseudomonadota</taxon>
        <taxon>Gammaproteobacteria</taxon>
        <taxon>Oceanospirillales</taxon>
        <taxon>Oceanospirillaceae</taxon>
        <taxon>Neptunomonas</taxon>
    </lineage>
</organism>
<dbReference type="InterPro" id="IPR007487">
    <property type="entry name" value="ABC_transpt-TYRBP-like"/>
</dbReference>
<dbReference type="EMBL" id="AP014546">
    <property type="protein sequence ID" value="BBB31221.1"/>
    <property type="molecule type" value="Genomic_DNA"/>
</dbReference>
<accession>A0A7R6PLA6</accession>
<dbReference type="Proteomes" id="UP000595332">
    <property type="component" value="Chromosome"/>
</dbReference>
<dbReference type="Gene3D" id="3.40.50.2300">
    <property type="match status" value="2"/>
</dbReference>
<dbReference type="KEGG" id="njp:NEJAP_3283"/>
<name>A0A7R6PLA6_9GAMM</name>
<evidence type="ECO:0000313" key="2">
    <source>
        <dbReference type="Proteomes" id="UP000595332"/>
    </source>
</evidence>
<dbReference type="Pfam" id="PF04392">
    <property type="entry name" value="ABC_sub_bind"/>
    <property type="match status" value="1"/>
</dbReference>
<proteinExistence type="predicted"/>